<dbReference type="InterPro" id="IPR051952">
    <property type="entry name" value="Golgi-autophagy_related"/>
</dbReference>
<organism evidence="3 4">
    <name type="scientific">Limosa lapponica baueri</name>
    <dbReference type="NCBI Taxonomy" id="1758121"/>
    <lineage>
        <taxon>Eukaryota</taxon>
        <taxon>Metazoa</taxon>
        <taxon>Chordata</taxon>
        <taxon>Craniata</taxon>
        <taxon>Vertebrata</taxon>
        <taxon>Euteleostomi</taxon>
        <taxon>Archelosauria</taxon>
        <taxon>Archosauria</taxon>
        <taxon>Dinosauria</taxon>
        <taxon>Saurischia</taxon>
        <taxon>Theropoda</taxon>
        <taxon>Coelurosauria</taxon>
        <taxon>Aves</taxon>
        <taxon>Neognathae</taxon>
        <taxon>Neoaves</taxon>
        <taxon>Charadriiformes</taxon>
        <taxon>Scolopacidae</taxon>
        <taxon>Limosa</taxon>
    </lineage>
</organism>
<evidence type="ECO:0000256" key="2">
    <source>
        <dbReference type="SAM" id="MobiDB-lite"/>
    </source>
</evidence>
<name>A0A2I0TX49_LIMLA</name>
<keyword evidence="4" id="KW-1185">Reference proteome</keyword>
<feature type="coiled-coil region" evidence="1">
    <location>
        <begin position="96"/>
        <end position="165"/>
    </location>
</feature>
<dbReference type="OrthoDB" id="5848685at2759"/>
<dbReference type="AlphaFoldDB" id="A0A2I0TX49"/>
<feature type="coiled-coil region" evidence="1">
    <location>
        <begin position="194"/>
        <end position="582"/>
    </location>
</feature>
<keyword evidence="1" id="KW-0175">Coiled coil</keyword>
<dbReference type="PANTHER" id="PTHR23157:SF24">
    <property type="entry name" value="GOLGIN SUBFAMILY A MEMBER 1"/>
    <property type="match status" value="1"/>
</dbReference>
<reference evidence="4" key="1">
    <citation type="submission" date="2017-11" db="EMBL/GenBank/DDBJ databases">
        <authorList>
            <person name="Lima N.C."/>
            <person name="Parody-Merino A.M."/>
            <person name="Battley P.F."/>
            <person name="Fidler A.E."/>
            <person name="Prosdocimi F."/>
        </authorList>
    </citation>
    <scope>NUCLEOTIDE SEQUENCE [LARGE SCALE GENOMIC DNA]</scope>
</reference>
<evidence type="ECO:0000256" key="1">
    <source>
        <dbReference type="SAM" id="Coils"/>
    </source>
</evidence>
<protein>
    <submittedName>
        <fullName evidence="3">Golgin subfamily a member 1</fullName>
    </submittedName>
</protein>
<dbReference type="Proteomes" id="UP000233556">
    <property type="component" value="Unassembled WGS sequence"/>
</dbReference>
<dbReference type="GO" id="GO:0005794">
    <property type="term" value="C:Golgi apparatus"/>
    <property type="evidence" value="ECO:0007669"/>
    <property type="project" value="TreeGrafter"/>
</dbReference>
<feature type="region of interest" description="Disordered" evidence="2">
    <location>
        <begin position="17"/>
        <end position="45"/>
    </location>
</feature>
<accession>A0A2I0TX49</accession>
<feature type="compositionally biased region" description="Low complexity" evidence="2">
    <location>
        <begin position="17"/>
        <end position="27"/>
    </location>
</feature>
<dbReference type="PANTHER" id="PTHR23157">
    <property type="entry name" value="GRIP AND COILED-COIL DOMAIN-CONTAINING PROTEIN 1"/>
    <property type="match status" value="1"/>
</dbReference>
<gene>
    <name evidence="3" type="ORF">llap_11409</name>
</gene>
<proteinExistence type="predicted"/>
<evidence type="ECO:0000313" key="4">
    <source>
        <dbReference type="Proteomes" id="UP000233556"/>
    </source>
</evidence>
<evidence type="ECO:0000313" key="3">
    <source>
        <dbReference type="EMBL" id="PKU38283.1"/>
    </source>
</evidence>
<dbReference type="EMBL" id="KZ506794">
    <property type="protein sequence ID" value="PKU38283.1"/>
    <property type="molecule type" value="Genomic_DNA"/>
</dbReference>
<reference evidence="4" key="2">
    <citation type="submission" date="2017-12" db="EMBL/GenBank/DDBJ databases">
        <title>Genome sequence of the Bar-tailed Godwit (Limosa lapponica baueri).</title>
        <authorList>
            <person name="Lima N.C.B."/>
            <person name="Parody-Merino A.M."/>
            <person name="Battley P.F."/>
            <person name="Fidler A.E."/>
            <person name="Prosdocimi F."/>
        </authorList>
    </citation>
    <scope>NUCLEOTIDE SEQUENCE [LARGE SCALE GENOMIC DNA]</scope>
</reference>
<sequence length="590" mass="68451">MFAKLKKKIAEEAAIAPRPGGAARIPRSGSKESVTSVGADSGDDFEKKMLETQLQEMREQSLNLFQKRDEIDELEGFQQQEIAKVKHMLLKKEESLSKTEQDLEARTRELANAKEVLQDARNESSGLRRELQELQQRFSGLEAQRDELMTAETNAENKIAALKLREQELQTVIQQLSVDLQNARVAGSGCEKRLEMLQVEHESLKVEYEQHKQKMTFEFAERNKLTEQLQEKVSSLEKKLERNLSGDEHVQELLKEKAALEQKLDETRQQLLTDRTHHTETVNRSETQKKELEQKLQIATEALKKSEEAAAEQELKMQKLQTELEDERHKLQQEILSEKRQYDQKVTGLESQIAALETAWEFDKTATQHRISQLEKENENLNGSREEYESSLKKQESELNRLKSELSSRETVSVEIAKALEETRKQREELQEQVSHLTSLIKEKDQLIDEKCDMLQKQKEELKQLSQGQTKRVNYHEAVLLQIHQLRSDVEASNHRAVEKEEMARKEIDELKLQIQECLLAREQEKNVSELEESTSVLNDKHCRSPENHVVEQNGEVAAADIIKLQKDNRELEQQIAEKNKVNWNSRKSR</sequence>